<dbReference type="InterPro" id="IPR001452">
    <property type="entry name" value="SH3_domain"/>
</dbReference>
<proteinExistence type="predicted"/>
<keyword evidence="1 2" id="KW-0728">SH3 domain</keyword>
<evidence type="ECO:0000259" key="4">
    <source>
        <dbReference type="PROSITE" id="PS50002"/>
    </source>
</evidence>
<dbReference type="InterPro" id="IPR027267">
    <property type="entry name" value="AH/BAR_dom_sf"/>
</dbReference>
<accession>A0A4P9YY43</accession>
<feature type="domain" description="PX" evidence="5">
    <location>
        <begin position="224"/>
        <end position="337"/>
    </location>
</feature>
<dbReference type="InterPro" id="IPR036028">
    <property type="entry name" value="SH3-like_dom_sf"/>
</dbReference>
<dbReference type="OrthoDB" id="10254720at2759"/>
<evidence type="ECO:0000313" key="7">
    <source>
        <dbReference type="Proteomes" id="UP000278143"/>
    </source>
</evidence>
<dbReference type="GO" id="GO:0005886">
    <property type="term" value="C:plasma membrane"/>
    <property type="evidence" value="ECO:0007669"/>
    <property type="project" value="TreeGrafter"/>
</dbReference>
<organism evidence="6 7">
    <name type="scientific">Syncephalis pseudoplumigaleata</name>
    <dbReference type="NCBI Taxonomy" id="1712513"/>
    <lineage>
        <taxon>Eukaryota</taxon>
        <taxon>Fungi</taxon>
        <taxon>Fungi incertae sedis</taxon>
        <taxon>Zoopagomycota</taxon>
        <taxon>Zoopagomycotina</taxon>
        <taxon>Zoopagomycetes</taxon>
        <taxon>Zoopagales</taxon>
        <taxon>Piptocephalidaceae</taxon>
        <taxon>Syncephalis</taxon>
    </lineage>
</organism>
<evidence type="ECO:0000313" key="6">
    <source>
        <dbReference type="EMBL" id="RKP25016.1"/>
    </source>
</evidence>
<keyword evidence="7" id="KW-1185">Reference proteome</keyword>
<feature type="compositionally biased region" description="Gly residues" evidence="3">
    <location>
        <begin position="188"/>
        <end position="199"/>
    </location>
</feature>
<dbReference type="SMART" id="SM00312">
    <property type="entry name" value="PX"/>
    <property type="match status" value="1"/>
</dbReference>
<name>A0A4P9YY43_9FUNG</name>
<dbReference type="Pfam" id="PF14604">
    <property type="entry name" value="SH3_9"/>
    <property type="match status" value="1"/>
</dbReference>
<dbReference type="GO" id="GO:0006897">
    <property type="term" value="P:endocytosis"/>
    <property type="evidence" value="ECO:0007669"/>
    <property type="project" value="TreeGrafter"/>
</dbReference>
<dbReference type="AlphaFoldDB" id="A0A4P9YY43"/>
<dbReference type="SUPFAM" id="SSF50044">
    <property type="entry name" value="SH3-domain"/>
    <property type="match status" value="1"/>
</dbReference>
<dbReference type="GO" id="GO:0031410">
    <property type="term" value="C:cytoplasmic vesicle"/>
    <property type="evidence" value="ECO:0007669"/>
    <property type="project" value="TreeGrafter"/>
</dbReference>
<dbReference type="CDD" id="cd00174">
    <property type="entry name" value="SH3"/>
    <property type="match status" value="1"/>
</dbReference>
<dbReference type="EMBL" id="KZ989922">
    <property type="protein sequence ID" value="RKP25016.1"/>
    <property type="molecule type" value="Genomic_DNA"/>
</dbReference>
<evidence type="ECO:0000259" key="5">
    <source>
        <dbReference type="PROSITE" id="PS50195"/>
    </source>
</evidence>
<dbReference type="InterPro" id="IPR019497">
    <property type="entry name" value="Sorting_nexin_WASP-bd-dom"/>
</dbReference>
<dbReference type="Pfam" id="PF00787">
    <property type="entry name" value="PX"/>
    <property type="match status" value="1"/>
</dbReference>
<dbReference type="GO" id="GO:0097320">
    <property type="term" value="P:plasma membrane tubulation"/>
    <property type="evidence" value="ECO:0007669"/>
    <property type="project" value="TreeGrafter"/>
</dbReference>
<dbReference type="SMART" id="SM00326">
    <property type="entry name" value="SH3"/>
    <property type="match status" value="1"/>
</dbReference>
<gene>
    <name evidence="6" type="ORF">SYNPS1DRAFT_22955</name>
</gene>
<dbReference type="PANTHER" id="PTHR45827:SF1">
    <property type="entry name" value="SORTING NEXIN"/>
    <property type="match status" value="1"/>
</dbReference>
<dbReference type="PANTHER" id="PTHR45827">
    <property type="entry name" value="SORTING NEXIN"/>
    <property type="match status" value="1"/>
</dbReference>
<feature type="region of interest" description="Disordered" evidence="3">
    <location>
        <begin position="1"/>
        <end position="28"/>
    </location>
</feature>
<dbReference type="Proteomes" id="UP000278143">
    <property type="component" value="Unassembled WGS sequence"/>
</dbReference>
<dbReference type="GO" id="GO:0035091">
    <property type="term" value="F:phosphatidylinositol binding"/>
    <property type="evidence" value="ECO:0007669"/>
    <property type="project" value="InterPro"/>
</dbReference>
<evidence type="ECO:0000256" key="3">
    <source>
        <dbReference type="SAM" id="MobiDB-lite"/>
    </source>
</evidence>
<dbReference type="SUPFAM" id="SSF64268">
    <property type="entry name" value="PX domain"/>
    <property type="match status" value="1"/>
</dbReference>
<sequence length="655" mass="73867">MTSTPTTPTAADESTSGRTTPTAPELPPRTVRALYSFNGHSEYHELTFEEGELLTVVRERVADGWWVCEKDGVQGLVPESYITYGADFEFQPRSPSPTHSVSPSTMSTGTGTTASIMGMSRSATSTSTSSSIPPSVRNQLLVKRQLNRFSRFVTSGVEEFILYGGRRNPPPTSNMAALQHIHEEDDGNGGSAYGDGANGNGQPSESDKHYIENGPAWRHKAPEFRVRVHDPEKRAKMAGMQEYTIYQVTSEFAQGVSVTVERRFSQFQWLHRLLELKFSALILPSLPEKQFSGRFNEEFIERRRRALERFINRLARHPVVRYSDLLTHFLSCTDESEWRREEKRFEADRVMGHTFFQHVYHPEFNVDDDGDVETLERFHAHARAIDRYLPSVIEAGQGYRDVCAEARNQYQRLGLGILRLITGTEAEGYEPVNDEGVWCWRDGCTECLCLTKSLQSAAELMQETCDLREQHIQQRLTPWLEHIRAYSGTSIAQAPLVEMHIGAHRKYQEVLGEGFAEDGTLERPEDFDAEDIKSRCETVYNVTLAEVDRYHDEKTRDFRDFAMLEKLREARALFDEPTYSQQAETPRQPTRLAKELEELPSTRPASVASVTSVVGGVVDGVGSVGSFLKSKARGSYVGGSMFSDWGWGARRTSAG</sequence>
<dbReference type="GO" id="GO:0016197">
    <property type="term" value="P:endosomal transport"/>
    <property type="evidence" value="ECO:0007669"/>
    <property type="project" value="TreeGrafter"/>
</dbReference>
<dbReference type="Gene3D" id="3.30.1520.10">
    <property type="entry name" value="Phox-like domain"/>
    <property type="match status" value="1"/>
</dbReference>
<dbReference type="InterPro" id="IPR001683">
    <property type="entry name" value="PX_dom"/>
</dbReference>
<feature type="region of interest" description="Disordered" evidence="3">
    <location>
        <begin position="183"/>
        <end position="208"/>
    </location>
</feature>
<dbReference type="InterPro" id="IPR036871">
    <property type="entry name" value="PX_dom_sf"/>
</dbReference>
<dbReference type="Gene3D" id="1.20.1270.60">
    <property type="entry name" value="Arfaptin homology (AH) domain/BAR domain"/>
    <property type="match status" value="1"/>
</dbReference>
<dbReference type="Pfam" id="PF10456">
    <property type="entry name" value="BAR_3_WASP_bdg"/>
    <property type="match status" value="1"/>
</dbReference>
<feature type="domain" description="SH3" evidence="4">
    <location>
        <begin position="26"/>
        <end position="87"/>
    </location>
</feature>
<dbReference type="Gene3D" id="2.30.30.40">
    <property type="entry name" value="SH3 Domains"/>
    <property type="match status" value="1"/>
</dbReference>
<evidence type="ECO:0000256" key="2">
    <source>
        <dbReference type="PROSITE-ProRule" id="PRU00192"/>
    </source>
</evidence>
<dbReference type="PROSITE" id="PS50002">
    <property type="entry name" value="SH3"/>
    <property type="match status" value="1"/>
</dbReference>
<dbReference type="PROSITE" id="PS50195">
    <property type="entry name" value="PX"/>
    <property type="match status" value="1"/>
</dbReference>
<feature type="compositionally biased region" description="Polar residues" evidence="3">
    <location>
        <begin position="1"/>
        <end position="22"/>
    </location>
</feature>
<evidence type="ECO:0000256" key="1">
    <source>
        <dbReference type="ARBA" id="ARBA00022443"/>
    </source>
</evidence>
<reference evidence="7" key="1">
    <citation type="journal article" date="2018" name="Nat. Microbiol.">
        <title>Leveraging single-cell genomics to expand the fungal tree of life.</title>
        <authorList>
            <person name="Ahrendt S.R."/>
            <person name="Quandt C.A."/>
            <person name="Ciobanu D."/>
            <person name="Clum A."/>
            <person name="Salamov A."/>
            <person name="Andreopoulos B."/>
            <person name="Cheng J.F."/>
            <person name="Woyke T."/>
            <person name="Pelin A."/>
            <person name="Henrissat B."/>
            <person name="Reynolds N.K."/>
            <person name="Benny G.L."/>
            <person name="Smith M.E."/>
            <person name="James T.Y."/>
            <person name="Grigoriev I.V."/>
        </authorList>
    </citation>
    <scope>NUCLEOTIDE SEQUENCE [LARGE SCALE GENOMIC DNA]</scope>
    <source>
        <strain evidence="7">Benny S71-1</strain>
    </source>
</reference>
<protein>
    <submittedName>
        <fullName evidence="6">Uncharacterized protein</fullName>
    </submittedName>
</protein>